<sequence length="357" mass="40261">MYSNPNTAPPPGFSPYPPSQNQYPPAANQIQYPPAANQNQYPPAANQNQYPMSAGQQIQPYQHDQYNMYQHQQMPIQHNQGYPIVQNSNYPPPYSQSGYGQVIQQQPNTHQPVPQAAADGWMPIPQIIPQNCPNGLQYLSTINQLLVKQELEVIEALLGFETNNKYKIKNSAGQKVFYAVEDNDCCTRNCCGPIRPFEMKILDNFKNEVIHLSRPLACQSCFFPCCLQRIEVFSPPGCLVGTVEQDWSILTPMFTIRNGANEEVLKIEGPICRFGMCGADVEFKILSKDQSTVVGRISKQWSGLLREVFTDSDYFGITFPMDLDVRMKAVMMGACFLIDVMFYEKRGNRESDGIGLC</sequence>
<dbReference type="SUPFAM" id="SSF54518">
    <property type="entry name" value="Tubby C-terminal domain-like"/>
    <property type="match status" value="1"/>
</dbReference>
<protein>
    <recommendedName>
        <fullName evidence="2">Phospholipid scramblase</fullName>
    </recommendedName>
</protein>
<comment type="cofactor">
    <cofactor evidence="2">
        <name>Ca(2+)</name>
        <dbReference type="ChEBI" id="CHEBI:29108"/>
    </cofactor>
</comment>
<proteinExistence type="inferred from homology"/>
<feature type="region of interest" description="Disordered" evidence="3">
    <location>
        <begin position="1"/>
        <end position="50"/>
    </location>
</feature>
<feature type="compositionally biased region" description="Pro residues" evidence="3">
    <location>
        <begin position="7"/>
        <end position="18"/>
    </location>
</feature>
<dbReference type="Pfam" id="PF03803">
    <property type="entry name" value="Scramblase"/>
    <property type="match status" value="1"/>
</dbReference>
<comment type="function">
    <text evidence="2">May mediate accelerated ATP-independent bidirectional transbilayer migration of phospholipids upon binding calcium ions that results in a loss of phospholipid asymmetry in the plasma membrane.</text>
</comment>
<dbReference type="OrthoDB" id="191150at2759"/>
<evidence type="ECO:0000256" key="3">
    <source>
        <dbReference type="SAM" id="MobiDB-lite"/>
    </source>
</evidence>
<evidence type="ECO:0000313" key="5">
    <source>
        <dbReference type="Proteomes" id="UP000325440"/>
    </source>
</evidence>
<dbReference type="PANTHER" id="PTHR23248:SF9">
    <property type="entry name" value="PHOSPHOLIPID SCRAMBLASE"/>
    <property type="match status" value="1"/>
</dbReference>
<keyword evidence="2" id="KW-0449">Lipoprotein</keyword>
<keyword evidence="2" id="KW-0106">Calcium</keyword>
<evidence type="ECO:0000256" key="2">
    <source>
        <dbReference type="RuleBase" id="RU363116"/>
    </source>
</evidence>
<comment type="similarity">
    <text evidence="1 2">Belongs to the phospholipid scramblase family.</text>
</comment>
<dbReference type="Proteomes" id="UP000325440">
    <property type="component" value="Unassembled WGS sequence"/>
</dbReference>
<keyword evidence="2" id="KW-0564">Palmitate</keyword>
<evidence type="ECO:0000313" key="4">
    <source>
        <dbReference type="EMBL" id="VVC45479.1"/>
    </source>
</evidence>
<keyword evidence="5" id="KW-1185">Reference proteome</keyword>
<organism evidence="4 5">
    <name type="scientific">Cinara cedri</name>
    <dbReference type="NCBI Taxonomy" id="506608"/>
    <lineage>
        <taxon>Eukaryota</taxon>
        <taxon>Metazoa</taxon>
        <taxon>Ecdysozoa</taxon>
        <taxon>Arthropoda</taxon>
        <taxon>Hexapoda</taxon>
        <taxon>Insecta</taxon>
        <taxon>Pterygota</taxon>
        <taxon>Neoptera</taxon>
        <taxon>Paraneoptera</taxon>
        <taxon>Hemiptera</taxon>
        <taxon>Sternorrhyncha</taxon>
        <taxon>Aphidomorpha</taxon>
        <taxon>Aphidoidea</taxon>
        <taxon>Aphididae</taxon>
        <taxon>Lachninae</taxon>
        <taxon>Cinara</taxon>
    </lineage>
</organism>
<name>A0A5E4NS10_9HEMI</name>
<dbReference type="GO" id="GO:0017128">
    <property type="term" value="F:phospholipid scramblase activity"/>
    <property type="evidence" value="ECO:0007669"/>
    <property type="project" value="InterPro"/>
</dbReference>
<accession>A0A5E4NS10</accession>
<feature type="compositionally biased region" description="Low complexity" evidence="3">
    <location>
        <begin position="19"/>
        <end position="50"/>
    </location>
</feature>
<dbReference type="EMBL" id="CABPRJ010002404">
    <property type="protein sequence ID" value="VVC45479.1"/>
    <property type="molecule type" value="Genomic_DNA"/>
</dbReference>
<evidence type="ECO:0000256" key="1">
    <source>
        <dbReference type="ARBA" id="ARBA00005350"/>
    </source>
</evidence>
<dbReference type="InterPro" id="IPR025659">
    <property type="entry name" value="Tubby-like_C"/>
</dbReference>
<gene>
    <name evidence="4" type="ORF">CINCED_3A000655</name>
</gene>
<dbReference type="PANTHER" id="PTHR23248">
    <property type="entry name" value="PHOSPHOLIPID SCRAMBLASE-RELATED"/>
    <property type="match status" value="1"/>
</dbReference>
<dbReference type="InterPro" id="IPR005552">
    <property type="entry name" value="Scramblase"/>
</dbReference>
<reference evidence="4 5" key="1">
    <citation type="submission" date="2019-08" db="EMBL/GenBank/DDBJ databases">
        <authorList>
            <person name="Alioto T."/>
            <person name="Alioto T."/>
            <person name="Gomez Garrido J."/>
        </authorList>
    </citation>
    <scope>NUCLEOTIDE SEQUENCE [LARGE SCALE GENOMIC DNA]</scope>
</reference>
<dbReference type="AlphaFoldDB" id="A0A5E4NS10"/>
<dbReference type="GO" id="GO:0005886">
    <property type="term" value="C:plasma membrane"/>
    <property type="evidence" value="ECO:0007669"/>
    <property type="project" value="TreeGrafter"/>
</dbReference>